<evidence type="ECO:0000313" key="3">
    <source>
        <dbReference type="Proteomes" id="UP000619761"/>
    </source>
</evidence>
<sequence>MTYTFISTDWKARQQQLREIRELVFIQEQAVPVADEWDDKDESAIHFLVLTPQNNAIACARLLIENRQNQLLCHIGRVAVLSKYRNQSIGRNLMNSIITYCQQQYPEHLIYLNAQTTRQDFYEHLGFSARGAVFMDADIPHIEMWHSS</sequence>
<name>A0ABQ3AST8_9GAMM</name>
<dbReference type="InterPro" id="IPR016181">
    <property type="entry name" value="Acyl_CoA_acyltransferase"/>
</dbReference>
<dbReference type="InterPro" id="IPR000182">
    <property type="entry name" value="GNAT_dom"/>
</dbReference>
<feature type="domain" description="N-acetyltransferase" evidence="1">
    <location>
        <begin position="4"/>
        <end position="148"/>
    </location>
</feature>
<reference evidence="3" key="1">
    <citation type="journal article" date="2019" name="Int. J. Syst. Evol. Microbiol.">
        <title>The Global Catalogue of Microorganisms (GCM) 10K type strain sequencing project: providing services to taxonomists for standard genome sequencing and annotation.</title>
        <authorList>
            <consortium name="The Broad Institute Genomics Platform"/>
            <consortium name="The Broad Institute Genome Sequencing Center for Infectious Disease"/>
            <person name="Wu L."/>
            <person name="Ma J."/>
        </authorList>
    </citation>
    <scope>NUCLEOTIDE SEQUENCE [LARGE SCALE GENOMIC DNA]</scope>
    <source>
        <strain evidence="3">KCTC 32239</strain>
    </source>
</reference>
<dbReference type="EMBL" id="BMYZ01000001">
    <property type="protein sequence ID" value="GGY66730.1"/>
    <property type="molecule type" value="Genomic_DNA"/>
</dbReference>
<dbReference type="InterPro" id="IPR039143">
    <property type="entry name" value="GNPNAT1-like"/>
</dbReference>
<comment type="caution">
    <text evidence="2">The sequence shown here is derived from an EMBL/GenBank/DDBJ whole genome shotgun (WGS) entry which is preliminary data.</text>
</comment>
<dbReference type="SUPFAM" id="SSF55729">
    <property type="entry name" value="Acyl-CoA N-acyltransferases (Nat)"/>
    <property type="match status" value="1"/>
</dbReference>
<dbReference type="Proteomes" id="UP000619761">
    <property type="component" value="Unassembled WGS sequence"/>
</dbReference>
<evidence type="ECO:0000259" key="1">
    <source>
        <dbReference type="PROSITE" id="PS51186"/>
    </source>
</evidence>
<gene>
    <name evidence="2" type="ORF">GCM10011613_08420</name>
</gene>
<dbReference type="PANTHER" id="PTHR13355:SF11">
    <property type="entry name" value="GLUCOSAMINE 6-PHOSPHATE N-ACETYLTRANSFERASE"/>
    <property type="match status" value="1"/>
</dbReference>
<dbReference type="RefSeq" id="WP_189416282.1">
    <property type="nucleotide sequence ID" value="NZ_BMYZ01000001.1"/>
</dbReference>
<dbReference type="Gene3D" id="3.40.630.30">
    <property type="match status" value="1"/>
</dbReference>
<dbReference type="CDD" id="cd04301">
    <property type="entry name" value="NAT_SF"/>
    <property type="match status" value="1"/>
</dbReference>
<dbReference type="Pfam" id="PF13673">
    <property type="entry name" value="Acetyltransf_10"/>
    <property type="match status" value="1"/>
</dbReference>
<keyword evidence="3" id="KW-1185">Reference proteome</keyword>
<organism evidence="2 3">
    <name type="scientific">Cellvibrio zantedeschiae</name>
    <dbReference type="NCBI Taxonomy" id="1237077"/>
    <lineage>
        <taxon>Bacteria</taxon>
        <taxon>Pseudomonadati</taxon>
        <taxon>Pseudomonadota</taxon>
        <taxon>Gammaproteobacteria</taxon>
        <taxon>Cellvibrionales</taxon>
        <taxon>Cellvibrionaceae</taxon>
        <taxon>Cellvibrio</taxon>
    </lineage>
</organism>
<proteinExistence type="predicted"/>
<dbReference type="PROSITE" id="PS51186">
    <property type="entry name" value="GNAT"/>
    <property type="match status" value="1"/>
</dbReference>
<evidence type="ECO:0000313" key="2">
    <source>
        <dbReference type="EMBL" id="GGY66730.1"/>
    </source>
</evidence>
<accession>A0ABQ3AST8</accession>
<protein>
    <submittedName>
        <fullName evidence="2">GNAT family acetyltransferase</fullName>
    </submittedName>
</protein>
<dbReference type="PANTHER" id="PTHR13355">
    <property type="entry name" value="GLUCOSAMINE 6-PHOSPHATE N-ACETYLTRANSFERASE"/>
    <property type="match status" value="1"/>
</dbReference>